<dbReference type="EMBL" id="JACEFO010002666">
    <property type="protein sequence ID" value="KAF8652253.1"/>
    <property type="molecule type" value="Genomic_DNA"/>
</dbReference>
<evidence type="ECO:0000313" key="2">
    <source>
        <dbReference type="EMBL" id="KAF8652253.1"/>
    </source>
</evidence>
<dbReference type="Proteomes" id="UP000636709">
    <property type="component" value="Unassembled WGS sequence"/>
</dbReference>
<evidence type="ECO:0000313" key="3">
    <source>
        <dbReference type="Proteomes" id="UP000636709"/>
    </source>
</evidence>
<dbReference type="AlphaFoldDB" id="A0A835A2G2"/>
<evidence type="ECO:0000256" key="1">
    <source>
        <dbReference type="SAM" id="MobiDB-lite"/>
    </source>
</evidence>
<sequence>MTSTQQNATVAPYPLGFSTKPRRPGLPPMDGAASPQASAEEKSSGGAADLDPSRPAATAGVVVVAVSTSPFRVLGNASYLALSFELFLIEDDLNVAVLFLVNNHHLDPPRISYGYFIHVCVHLQAILSGEISLLKDLLPSIIVLSNRGPTEVSFSTNEI</sequence>
<comment type="caution">
    <text evidence="2">The sequence shown here is derived from an EMBL/GenBank/DDBJ whole genome shotgun (WGS) entry which is preliminary data.</text>
</comment>
<keyword evidence="3" id="KW-1185">Reference proteome</keyword>
<proteinExistence type="predicted"/>
<name>A0A835A2G2_9POAL</name>
<protein>
    <submittedName>
        <fullName evidence="2">Uncharacterized protein</fullName>
    </submittedName>
</protein>
<feature type="region of interest" description="Disordered" evidence="1">
    <location>
        <begin position="1"/>
        <end position="52"/>
    </location>
</feature>
<organism evidence="2 3">
    <name type="scientific">Digitaria exilis</name>
    <dbReference type="NCBI Taxonomy" id="1010633"/>
    <lineage>
        <taxon>Eukaryota</taxon>
        <taxon>Viridiplantae</taxon>
        <taxon>Streptophyta</taxon>
        <taxon>Embryophyta</taxon>
        <taxon>Tracheophyta</taxon>
        <taxon>Spermatophyta</taxon>
        <taxon>Magnoliopsida</taxon>
        <taxon>Liliopsida</taxon>
        <taxon>Poales</taxon>
        <taxon>Poaceae</taxon>
        <taxon>PACMAD clade</taxon>
        <taxon>Panicoideae</taxon>
        <taxon>Panicodae</taxon>
        <taxon>Paniceae</taxon>
        <taxon>Anthephorinae</taxon>
        <taxon>Digitaria</taxon>
    </lineage>
</organism>
<reference evidence="2" key="1">
    <citation type="submission" date="2020-07" db="EMBL/GenBank/DDBJ databases">
        <title>Genome sequence and genetic diversity analysis of an under-domesticated orphan crop, white fonio (Digitaria exilis).</title>
        <authorList>
            <person name="Bennetzen J.L."/>
            <person name="Chen S."/>
            <person name="Ma X."/>
            <person name="Wang X."/>
            <person name="Yssel A.E.J."/>
            <person name="Chaluvadi S.R."/>
            <person name="Johnson M."/>
            <person name="Gangashetty P."/>
            <person name="Hamidou F."/>
            <person name="Sanogo M.D."/>
            <person name="Zwaenepoel A."/>
            <person name="Wallace J."/>
            <person name="Van De Peer Y."/>
            <person name="Van Deynze A."/>
        </authorList>
    </citation>
    <scope>NUCLEOTIDE SEQUENCE</scope>
    <source>
        <tissue evidence="2">Leaves</tissue>
    </source>
</reference>
<accession>A0A835A2G2</accession>
<gene>
    <name evidence="2" type="ORF">HU200_062889</name>
</gene>